<proteinExistence type="predicted"/>
<dbReference type="GO" id="GO:0000981">
    <property type="term" value="F:DNA-binding transcription factor activity, RNA polymerase II-specific"/>
    <property type="evidence" value="ECO:0007669"/>
    <property type="project" value="InterPro"/>
</dbReference>
<protein>
    <recommendedName>
        <fullName evidence="7">Zn(2)-C6 fungal-type domain-containing protein</fullName>
    </recommendedName>
</protein>
<organism evidence="8 9">
    <name type="scientific">Cadophora malorum</name>
    <dbReference type="NCBI Taxonomy" id="108018"/>
    <lineage>
        <taxon>Eukaryota</taxon>
        <taxon>Fungi</taxon>
        <taxon>Dikarya</taxon>
        <taxon>Ascomycota</taxon>
        <taxon>Pezizomycotina</taxon>
        <taxon>Leotiomycetes</taxon>
        <taxon>Helotiales</taxon>
        <taxon>Ploettnerulaceae</taxon>
        <taxon>Cadophora</taxon>
    </lineage>
</organism>
<dbReference type="AlphaFoldDB" id="A0A8H7WIJ1"/>
<dbReference type="PANTHER" id="PTHR36206:SF4">
    <property type="entry name" value="HYPOTHETICAL CONSERVED PROTEIN (EUROFUNG)-RELATED"/>
    <property type="match status" value="1"/>
</dbReference>
<dbReference type="InterPro" id="IPR036864">
    <property type="entry name" value="Zn2-C6_fun-type_DNA-bd_sf"/>
</dbReference>
<keyword evidence="2" id="KW-0862">Zinc</keyword>
<evidence type="ECO:0000256" key="3">
    <source>
        <dbReference type="ARBA" id="ARBA00023015"/>
    </source>
</evidence>
<dbReference type="Pfam" id="PF11951">
    <property type="entry name" value="Fungal_trans_2"/>
    <property type="match status" value="1"/>
</dbReference>
<evidence type="ECO:0000256" key="5">
    <source>
        <dbReference type="ARBA" id="ARBA00023163"/>
    </source>
</evidence>
<keyword evidence="9" id="KW-1185">Reference proteome</keyword>
<evidence type="ECO:0000313" key="8">
    <source>
        <dbReference type="EMBL" id="KAG4425387.1"/>
    </source>
</evidence>
<dbReference type="PROSITE" id="PS50048">
    <property type="entry name" value="ZN2_CY6_FUNGAL_2"/>
    <property type="match status" value="1"/>
</dbReference>
<dbReference type="InterPro" id="IPR021858">
    <property type="entry name" value="Fun_TF"/>
</dbReference>
<gene>
    <name evidence="8" type="ORF">IFR04_001537</name>
</gene>
<dbReference type="InterPro" id="IPR001138">
    <property type="entry name" value="Zn2Cys6_DnaBD"/>
</dbReference>
<dbReference type="Gene3D" id="4.10.240.10">
    <property type="entry name" value="Zn(2)-C6 fungal-type DNA-binding domain"/>
    <property type="match status" value="1"/>
</dbReference>
<dbReference type="OrthoDB" id="3598904at2759"/>
<name>A0A8H7WIJ1_9HELO</name>
<dbReference type="CDD" id="cd00067">
    <property type="entry name" value="GAL4"/>
    <property type="match status" value="1"/>
</dbReference>
<evidence type="ECO:0000256" key="2">
    <source>
        <dbReference type="ARBA" id="ARBA00022833"/>
    </source>
</evidence>
<feature type="domain" description="Zn(2)-C6 fungal-type" evidence="7">
    <location>
        <begin position="19"/>
        <end position="47"/>
    </location>
</feature>
<keyword evidence="6" id="KW-0539">Nucleus</keyword>
<evidence type="ECO:0000256" key="1">
    <source>
        <dbReference type="ARBA" id="ARBA00022723"/>
    </source>
</evidence>
<comment type="caution">
    <text evidence="8">The sequence shown here is derived from an EMBL/GenBank/DDBJ whole genome shotgun (WGS) entry which is preliminary data.</text>
</comment>
<accession>A0A8H7WIJ1</accession>
<dbReference type="SMART" id="SM00066">
    <property type="entry name" value="GAL4"/>
    <property type="match status" value="1"/>
</dbReference>
<evidence type="ECO:0000256" key="4">
    <source>
        <dbReference type="ARBA" id="ARBA00023125"/>
    </source>
</evidence>
<dbReference type="PROSITE" id="PS00463">
    <property type="entry name" value="ZN2_CY6_FUNGAL_1"/>
    <property type="match status" value="1"/>
</dbReference>
<dbReference type="GO" id="GO:0003677">
    <property type="term" value="F:DNA binding"/>
    <property type="evidence" value="ECO:0007669"/>
    <property type="project" value="UniProtKB-KW"/>
</dbReference>
<keyword evidence="4" id="KW-0238">DNA-binding</keyword>
<dbReference type="Proteomes" id="UP000664132">
    <property type="component" value="Unassembled WGS sequence"/>
</dbReference>
<dbReference type="GO" id="GO:0008270">
    <property type="term" value="F:zinc ion binding"/>
    <property type="evidence" value="ECO:0007669"/>
    <property type="project" value="InterPro"/>
</dbReference>
<evidence type="ECO:0000259" key="7">
    <source>
        <dbReference type="PROSITE" id="PS50048"/>
    </source>
</evidence>
<dbReference type="SUPFAM" id="SSF57701">
    <property type="entry name" value="Zn2/Cys6 DNA-binding domain"/>
    <property type="match status" value="1"/>
</dbReference>
<evidence type="ECO:0000256" key="6">
    <source>
        <dbReference type="ARBA" id="ARBA00023242"/>
    </source>
</evidence>
<dbReference type="EMBL" id="JAFJYH010000011">
    <property type="protein sequence ID" value="KAG4425387.1"/>
    <property type="molecule type" value="Genomic_DNA"/>
</dbReference>
<keyword evidence="3" id="KW-0805">Transcription regulation</keyword>
<reference evidence="8" key="1">
    <citation type="submission" date="2021-02" db="EMBL/GenBank/DDBJ databases">
        <title>Genome sequence Cadophora malorum strain M34.</title>
        <authorList>
            <person name="Stefanovic E."/>
            <person name="Vu D."/>
            <person name="Scully C."/>
            <person name="Dijksterhuis J."/>
            <person name="Roader J."/>
            <person name="Houbraken J."/>
        </authorList>
    </citation>
    <scope>NUCLEOTIDE SEQUENCE</scope>
    <source>
        <strain evidence="8">M34</strain>
    </source>
</reference>
<keyword evidence="1" id="KW-0479">Metal-binding</keyword>
<sequence>MEDRSMVTKRKSNPKVKTGCLTCKVRRVKCGEEKPACFRCLKLGVDCDGYAAPESRLKKNRASPSNRDLLPKSILAAPIPTAFARSPFENAEEYRYFDLFCARTALEIFPESDSGTTRRMLLQSCHTNPAIRHALVAIGALDKTSETARDFRKLSVDASDGIPSSSEHHRTALRQYTKAVSLMRSSTEPIDLKTTLLNCLLILCFEAWNGNLNLAVQQVQTGIRLILEWKANSEKPQSKSDYSSIGPNFVEDDLVQIFCRLAIQVCFFASDRSLDCRAIIRAEGTEFTATMPRAFTSLKEATLYHQGILRRGMNFASSQRRYEKFKPSDITTELYDEWQGHVNAFDRWLAAYAALPSAVREQGHPDNHTIVRKAKTLELTMKAAYISLSCCLTLDQMAYDDFNYMYEEVIELCQDVLNDTRLPSVSRTTAYCFDSRLILPLYFVGLQCRERTLRRRAINVLLDWPKREGVWDTAFAAKVGQWAMHVEEKHLEGDFVPAWARIQTVKWTSDLERRTALLFCRQRKSPNSEEMVPRRKMISW</sequence>
<dbReference type="InterPro" id="IPR052360">
    <property type="entry name" value="Transcr_Regulatory_Proteins"/>
</dbReference>
<keyword evidence="5" id="KW-0804">Transcription</keyword>
<dbReference type="PANTHER" id="PTHR36206">
    <property type="entry name" value="ASPERCRYPTIN BIOSYNTHESIS CLUSTER-SPECIFIC TRANSCRIPTION REGULATOR ATNN-RELATED"/>
    <property type="match status" value="1"/>
</dbReference>
<dbReference type="Pfam" id="PF00172">
    <property type="entry name" value="Zn_clus"/>
    <property type="match status" value="1"/>
</dbReference>
<evidence type="ECO:0000313" key="9">
    <source>
        <dbReference type="Proteomes" id="UP000664132"/>
    </source>
</evidence>